<evidence type="ECO:0000313" key="1">
    <source>
        <dbReference type="EMBL" id="OGC68312.1"/>
    </source>
</evidence>
<organism evidence="1 2">
    <name type="scientific">candidate division WWE3 bacterium RIFOXYC1_FULL_39_7</name>
    <dbReference type="NCBI Taxonomy" id="1802643"/>
    <lineage>
        <taxon>Bacteria</taxon>
        <taxon>Katanobacteria</taxon>
    </lineage>
</organism>
<protein>
    <submittedName>
        <fullName evidence="1">Uncharacterized protein</fullName>
    </submittedName>
</protein>
<proteinExistence type="predicted"/>
<sequence>MAATIEYYHGNSTYIIYAEETVFGTPGTPTIANFVGRITSASVEMGNNYLLSQGIGEGRNVTQTVLGPFSVTGSINWEINDFTFVQYMIGDLAGVLGTVADPFELQERRNIGYTSGTDIPTITLEFGSEGDTQDQVLQVDGVVFKSFTLNASEGGLLNASCSWVGRNATRSTVLETYTAPTQRTFVFQQGTFELGNVGDPEAMEIRSFSLTLNNNTNIHRAIGSRFIQRQSLGKRRYTFNVTFKKKYDDTASTKNPTALLGAANPEVSFFNAANTPLTTGTPITAVMNLDLSEGGASTQREVRIELENVFFDSWSESIILGEVVEVTVSGHAHSGLADGAQNVPIRWWTIA</sequence>
<name>A0A1F4WFX9_UNCKA</name>
<comment type="caution">
    <text evidence="1">The sequence shown here is derived from an EMBL/GenBank/DDBJ whole genome shotgun (WGS) entry which is preliminary data.</text>
</comment>
<dbReference type="EMBL" id="MEWA01000049">
    <property type="protein sequence ID" value="OGC68312.1"/>
    <property type="molecule type" value="Genomic_DNA"/>
</dbReference>
<reference evidence="1 2" key="1">
    <citation type="journal article" date="2016" name="Nat. Commun.">
        <title>Thousands of microbial genomes shed light on interconnected biogeochemical processes in an aquifer system.</title>
        <authorList>
            <person name="Anantharaman K."/>
            <person name="Brown C.T."/>
            <person name="Hug L.A."/>
            <person name="Sharon I."/>
            <person name="Castelle C.J."/>
            <person name="Probst A.J."/>
            <person name="Thomas B.C."/>
            <person name="Singh A."/>
            <person name="Wilkins M.J."/>
            <person name="Karaoz U."/>
            <person name="Brodie E.L."/>
            <person name="Williams K.H."/>
            <person name="Hubbard S.S."/>
            <person name="Banfield J.F."/>
        </authorList>
    </citation>
    <scope>NUCLEOTIDE SEQUENCE [LARGE SCALE GENOMIC DNA]</scope>
</reference>
<gene>
    <name evidence="1" type="ORF">A2415_04485</name>
</gene>
<accession>A0A1F4WFX9</accession>
<dbReference type="AlphaFoldDB" id="A0A1F4WFX9"/>
<dbReference type="InterPro" id="IPR044000">
    <property type="entry name" value="Phage_tube_2"/>
</dbReference>
<evidence type="ECO:0000313" key="2">
    <source>
        <dbReference type="Proteomes" id="UP000179113"/>
    </source>
</evidence>
<dbReference type="Proteomes" id="UP000179113">
    <property type="component" value="Unassembled WGS sequence"/>
</dbReference>
<dbReference type="Pfam" id="PF18906">
    <property type="entry name" value="Phage_tube_2"/>
    <property type="match status" value="1"/>
</dbReference>